<protein>
    <submittedName>
        <fullName evidence="1">Uncharacterized protein</fullName>
    </submittedName>
</protein>
<gene>
    <name evidence="1" type="ORF">K458DRAFT_392093</name>
</gene>
<dbReference type="AlphaFoldDB" id="A0A6G1IST0"/>
<name>A0A6G1IST0_9PLEO</name>
<sequence>MLRTATATIAKRIPRTLARPIPCASVAQFNASCAHVPAQAQLDDTSTTTHEALDSLSIMTYSPWDPCVTRPLQILHSGLVMPAGHAALRIEDILAHYASPTPAPTPAPQPQKSKQLKTTAVVKVSEKKAMVVVRQPWPYRLPRFLRPKAGTTFYAMYGPTSTTSTTRTTIMAGAGGECGGNVEKEVRVGLFQALLYGVPDPNAREVKSEKSTIFKKVLYGVPETDEFGKFVQKKVVETESVEVEEKTQQITKRKVEVVEKIKWQDLKIMGMKNWGPPTDKVDGVEKTKWQDLEPKGVWRLETPRENGFDVIAK</sequence>
<dbReference type="Proteomes" id="UP000799291">
    <property type="component" value="Unassembled WGS sequence"/>
</dbReference>
<dbReference type="EMBL" id="MU005592">
    <property type="protein sequence ID" value="KAF2681304.1"/>
    <property type="molecule type" value="Genomic_DNA"/>
</dbReference>
<evidence type="ECO:0000313" key="2">
    <source>
        <dbReference type="Proteomes" id="UP000799291"/>
    </source>
</evidence>
<organism evidence="1 2">
    <name type="scientific">Lentithecium fluviatile CBS 122367</name>
    <dbReference type="NCBI Taxonomy" id="1168545"/>
    <lineage>
        <taxon>Eukaryota</taxon>
        <taxon>Fungi</taxon>
        <taxon>Dikarya</taxon>
        <taxon>Ascomycota</taxon>
        <taxon>Pezizomycotina</taxon>
        <taxon>Dothideomycetes</taxon>
        <taxon>Pleosporomycetidae</taxon>
        <taxon>Pleosporales</taxon>
        <taxon>Massarineae</taxon>
        <taxon>Lentitheciaceae</taxon>
        <taxon>Lentithecium</taxon>
    </lineage>
</organism>
<reference evidence="1" key="1">
    <citation type="journal article" date="2020" name="Stud. Mycol.">
        <title>101 Dothideomycetes genomes: a test case for predicting lifestyles and emergence of pathogens.</title>
        <authorList>
            <person name="Haridas S."/>
            <person name="Albert R."/>
            <person name="Binder M."/>
            <person name="Bloem J."/>
            <person name="Labutti K."/>
            <person name="Salamov A."/>
            <person name="Andreopoulos B."/>
            <person name="Baker S."/>
            <person name="Barry K."/>
            <person name="Bills G."/>
            <person name="Bluhm B."/>
            <person name="Cannon C."/>
            <person name="Castanera R."/>
            <person name="Culley D."/>
            <person name="Daum C."/>
            <person name="Ezra D."/>
            <person name="Gonzalez J."/>
            <person name="Henrissat B."/>
            <person name="Kuo A."/>
            <person name="Liang C."/>
            <person name="Lipzen A."/>
            <person name="Lutzoni F."/>
            <person name="Magnuson J."/>
            <person name="Mondo S."/>
            <person name="Nolan M."/>
            <person name="Ohm R."/>
            <person name="Pangilinan J."/>
            <person name="Park H.-J."/>
            <person name="Ramirez L."/>
            <person name="Alfaro M."/>
            <person name="Sun H."/>
            <person name="Tritt A."/>
            <person name="Yoshinaga Y."/>
            <person name="Zwiers L.-H."/>
            <person name="Turgeon B."/>
            <person name="Goodwin S."/>
            <person name="Spatafora J."/>
            <person name="Crous P."/>
            <person name="Grigoriev I."/>
        </authorList>
    </citation>
    <scope>NUCLEOTIDE SEQUENCE</scope>
    <source>
        <strain evidence="1">CBS 122367</strain>
    </source>
</reference>
<accession>A0A6G1IST0</accession>
<keyword evidence="2" id="KW-1185">Reference proteome</keyword>
<proteinExistence type="predicted"/>
<dbReference type="OrthoDB" id="3801155at2759"/>
<evidence type="ECO:0000313" key="1">
    <source>
        <dbReference type="EMBL" id="KAF2681304.1"/>
    </source>
</evidence>